<feature type="signal peptide" evidence="2">
    <location>
        <begin position="1"/>
        <end position="20"/>
    </location>
</feature>
<dbReference type="Gene3D" id="3.40.190.10">
    <property type="entry name" value="Periplasmic binding protein-like II"/>
    <property type="match status" value="2"/>
</dbReference>
<dbReference type="RefSeq" id="WP_268781293.1">
    <property type="nucleotide sequence ID" value="NZ_JAPRAT010000040.1"/>
</dbReference>
<dbReference type="AlphaFoldDB" id="A0A9J6RFY6"/>
<comment type="caution">
    <text evidence="3">The sequence shown here is derived from an EMBL/GenBank/DDBJ whole genome shotgun (WGS) entry which is preliminary data.</text>
</comment>
<dbReference type="PROSITE" id="PS51257">
    <property type="entry name" value="PROKAR_LIPOPROTEIN"/>
    <property type="match status" value="1"/>
</dbReference>
<dbReference type="InterPro" id="IPR006059">
    <property type="entry name" value="SBP"/>
</dbReference>
<feature type="region of interest" description="Disordered" evidence="1">
    <location>
        <begin position="23"/>
        <end position="51"/>
    </location>
</feature>
<feature type="compositionally biased region" description="Low complexity" evidence="1">
    <location>
        <begin position="31"/>
        <end position="40"/>
    </location>
</feature>
<evidence type="ECO:0000256" key="2">
    <source>
        <dbReference type="SAM" id="SignalP"/>
    </source>
</evidence>
<dbReference type="Pfam" id="PF13416">
    <property type="entry name" value="SBP_bac_8"/>
    <property type="match status" value="1"/>
</dbReference>
<gene>
    <name evidence="3" type="ORF">OWO01_15015</name>
</gene>
<name>A0A9J6RFY6_9BACI</name>
<proteinExistence type="predicted"/>
<evidence type="ECO:0000313" key="3">
    <source>
        <dbReference type="EMBL" id="MCZ0704520.1"/>
    </source>
</evidence>
<evidence type="ECO:0000313" key="4">
    <source>
        <dbReference type="Proteomes" id="UP001084197"/>
    </source>
</evidence>
<protein>
    <submittedName>
        <fullName evidence="3">Extracellular solute-binding protein</fullName>
    </submittedName>
</protein>
<accession>A0A9J6RFY6</accession>
<sequence length="447" mass="50130">MKKGLLFLFVALLLLVTACGGNDQDERTDANDNQDQSSENESNENDSEDGDQVSIRVAWWGNQERHDMTLEAIMLFEELHPNILVQPEYTGWDGYWERLNTQAAGRNLPDVIAMDNSYLNEYNSNDLLVDLAPLIADGTINLDDVEDVYQEINHDGDRVLAVASGANALALVYNAELLDEYGYDLEPGFTYEDLYELNLDIKNQMEANGEEYFGYDFANAEYELFFNYVRQHDMSFYNEDGSSLGFEEHVLVDYFDWVVRMVESGAAPSHDLMMSYIEGGNSMVQEGTSAMQTAASNQIIGIAQGTDFELDLTVLPVLDGTHANYIRPSMSFSVTQHSEQQEAAAKFIDFITNNLEANEILQAERGVPISSAVRDHLSDKVSETVEKTFDYLEVVAQYTKEADPLSPPGETEVRGAFGRTIEVLKYGRISPEEAASDFMQQAENILN</sequence>
<organism evidence="3 4">
    <name type="scientific">Natronobacillus azotifigens</name>
    <dbReference type="NCBI Taxonomy" id="472978"/>
    <lineage>
        <taxon>Bacteria</taxon>
        <taxon>Bacillati</taxon>
        <taxon>Bacillota</taxon>
        <taxon>Bacilli</taxon>
        <taxon>Bacillales</taxon>
        <taxon>Bacillaceae</taxon>
        <taxon>Natronobacillus</taxon>
    </lineage>
</organism>
<dbReference type="EMBL" id="JAPRAT010000040">
    <property type="protein sequence ID" value="MCZ0704520.1"/>
    <property type="molecule type" value="Genomic_DNA"/>
</dbReference>
<dbReference type="PANTHER" id="PTHR43649:SF11">
    <property type="entry name" value="ABC TRANSPORTER SUBSTRATE-BINDING PROTEIN YESO-RELATED"/>
    <property type="match status" value="1"/>
</dbReference>
<feature type="compositionally biased region" description="Acidic residues" evidence="1">
    <location>
        <begin position="41"/>
        <end position="51"/>
    </location>
</feature>
<keyword evidence="4" id="KW-1185">Reference proteome</keyword>
<evidence type="ECO:0000256" key="1">
    <source>
        <dbReference type="SAM" id="MobiDB-lite"/>
    </source>
</evidence>
<dbReference type="Proteomes" id="UP001084197">
    <property type="component" value="Unassembled WGS sequence"/>
</dbReference>
<dbReference type="PANTHER" id="PTHR43649">
    <property type="entry name" value="ARABINOSE-BINDING PROTEIN-RELATED"/>
    <property type="match status" value="1"/>
</dbReference>
<reference evidence="3" key="1">
    <citation type="submission" date="2022-11" db="EMBL/GenBank/DDBJ databases">
        <title>WGS of Natronobacillus azotifigens 24KS-1, an anaerobic diazotrophic haloalkaliphile from soda-rich habitats.</title>
        <authorList>
            <person name="Sorokin D.Y."/>
            <person name="Merkel A.Y."/>
        </authorList>
    </citation>
    <scope>NUCLEOTIDE SEQUENCE</scope>
    <source>
        <strain evidence="3">24KS-1</strain>
    </source>
</reference>
<dbReference type="SUPFAM" id="SSF53850">
    <property type="entry name" value="Periplasmic binding protein-like II"/>
    <property type="match status" value="1"/>
</dbReference>
<keyword evidence="2" id="KW-0732">Signal</keyword>
<feature type="chain" id="PRO_5039917303" evidence="2">
    <location>
        <begin position="21"/>
        <end position="447"/>
    </location>
</feature>
<dbReference type="InterPro" id="IPR050490">
    <property type="entry name" value="Bact_solute-bd_prot1"/>
</dbReference>